<feature type="transmembrane region" description="Helical" evidence="1">
    <location>
        <begin position="131"/>
        <end position="149"/>
    </location>
</feature>
<protein>
    <recommendedName>
        <fullName evidence="4">Seven TM Receptor</fullName>
    </recommendedName>
</protein>
<evidence type="ECO:0008006" key="4">
    <source>
        <dbReference type="Google" id="ProtNLM"/>
    </source>
</evidence>
<feature type="transmembrane region" description="Helical" evidence="1">
    <location>
        <begin position="86"/>
        <end position="111"/>
    </location>
</feature>
<feature type="transmembrane region" description="Helical" evidence="1">
    <location>
        <begin position="218"/>
        <end position="237"/>
    </location>
</feature>
<keyword evidence="3" id="KW-1185">Reference proteome</keyword>
<dbReference type="FunCoup" id="E3MWW9">
    <property type="interactions" value="8"/>
</dbReference>
<keyword evidence="1" id="KW-1133">Transmembrane helix</keyword>
<dbReference type="Pfam" id="PF10326">
    <property type="entry name" value="7TM_GPCR_Str"/>
    <property type="match status" value="1"/>
</dbReference>
<dbReference type="OrthoDB" id="5853935at2759"/>
<gene>
    <name evidence="2" type="ORF">CRE_02558</name>
</gene>
<evidence type="ECO:0000256" key="1">
    <source>
        <dbReference type="SAM" id="Phobius"/>
    </source>
</evidence>
<dbReference type="HOGENOM" id="CLU_036335_4_2_1"/>
<dbReference type="InParanoid" id="E3MWW9"/>
<accession>E3MWW9</accession>
<dbReference type="PANTHER" id="PTHR46178:SF3">
    <property type="entry name" value="SEVEN TM RECEPTOR"/>
    <property type="match status" value="1"/>
</dbReference>
<feature type="transmembrane region" description="Helical" evidence="1">
    <location>
        <begin position="43"/>
        <end position="65"/>
    </location>
</feature>
<proteinExistence type="predicted"/>
<keyword evidence="1" id="KW-0812">Transmembrane</keyword>
<dbReference type="EMBL" id="DS268488">
    <property type="protein sequence ID" value="EFP10756.1"/>
    <property type="molecule type" value="Genomic_DNA"/>
</dbReference>
<dbReference type="PANTHER" id="PTHR46178">
    <property type="entry name" value="SEVEN TM RECEPTOR"/>
    <property type="match status" value="1"/>
</dbReference>
<feature type="transmembrane region" description="Helical" evidence="1">
    <location>
        <begin position="257"/>
        <end position="277"/>
    </location>
</feature>
<name>E3MWW9_CAERE</name>
<dbReference type="InterPro" id="IPR019428">
    <property type="entry name" value="7TM_GPCR_serpentine_rcpt_Str"/>
</dbReference>
<feature type="transmembrane region" description="Helical" evidence="1">
    <location>
        <begin position="297"/>
        <end position="319"/>
    </location>
</feature>
<evidence type="ECO:0000313" key="2">
    <source>
        <dbReference type="EMBL" id="EFP10756.1"/>
    </source>
</evidence>
<feature type="transmembrane region" description="Helical" evidence="1">
    <location>
        <begin position="7"/>
        <end position="31"/>
    </location>
</feature>
<sequence length="351" mass="40347">MSLFDIAYILTKIGFCISFLSNFVLIYLTIFHVKQVFVTYKRMVVYFAVIGILFAGLEVIGRPFAHNFNGSLIFFSSSKLGVPHELLLLSISVWGGFYSLIIAFIAVQFVYRYLSLFGTKAAKKFDGYGTIVWGLYPIIPGAIYTYAFHIFCRPNDYTDGYMRYIFLHVCFNIFPFFRNEVLSTYEFNISEVPRFIMVPYDSDGHLRIESLQNISVDLFLVCSHYLIIIYCGLGMHFNMKKELEKFSVPQQKLQRQFFKALVIQSLGPTIFLVLPAAPVLLTPVVAPLLDMEVHWKTGWLFSLIGLFPPFDSVAFMLIVTEYKKIIKKKFLKQEPEVPKDPSTTALSVRMV</sequence>
<organism evidence="3">
    <name type="scientific">Caenorhabditis remanei</name>
    <name type="common">Caenorhabditis vulgaris</name>
    <dbReference type="NCBI Taxonomy" id="31234"/>
    <lineage>
        <taxon>Eukaryota</taxon>
        <taxon>Metazoa</taxon>
        <taxon>Ecdysozoa</taxon>
        <taxon>Nematoda</taxon>
        <taxon>Chromadorea</taxon>
        <taxon>Rhabditida</taxon>
        <taxon>Rhabditina</taxon>
        <taxon>Rhabditomorpha</taxon>
        <taxon>Rhabditoidea</taxon>
        <taxon>Rhabditidae</taxon>
        <taxon>Peloderinae</taxon>
        <taxon>Caenorhabditis</taxon>
    </lineage>
</organism>
<dbReference type="STRING" id="31234.E3MWW9"/>
<dbReference type="AlphaFoldDB" id="E3MWW9"/>
<dbReference type="eggNOG" id="ENOG502R1A9">
    <property type="taxonomic scope" value="Eukaryota"/>
</dbReference>
<evidence type="ECO:0000313" key="3">
    <source>
        <dbReference type="Proteomes" id="UP000008281"/>
    </source>
</evidence>
<reference evidence="2" key="1">
    <citation type="submission" date="2007-07" db="EMBL/GenBank/DDBJ databases">
        <title>PCAP assembly of the Caenorhabditis remanei genome.</title>
        <authorList>
            <consortium name="The Caenorhabditis remanei Sequencing Consortium"/>
            <person name="Wilson R.K."/>
        </authorList>
    </citation>
    <scope>NUCLEOTIDE SEQUENCE [LARGE SCALE GENOMIC DNA]</scope>
    <source>
        <strain evidence="2">PB4641</strain>
    </source>
</reference>
<keyword evidence="1" id="KW-0472">Membrane</keyword>
<dbReference type="Proteomes" id="UP000008281">
    <property type="component" value="Unassembled WGS sequence"/>
</dbReference>